<accession>A0AAN9J3Q9</accession>
<protein>
    <submittedName>
        <fullName evidence="1">Uncharacterized protein</fullName>
    </submittedName>
</protein>
<reference evidence="1 2" key="1">
    <citation type="submission" date="2024-01" db="EMBL/GenBank/DDBJ databases">
        <title>The genomes of 5 underutilized Papilionoideae crops provide insights into root nodulation and disease resistanc.</title>
        <authorList>
            <person name="Yuan L."/>
        </authorList>
    </citation>
    <scope>NUCLEOTIDE SEQUENCE [LARGE SCALE GENOMIC DNA]</scope>
    <source>
        <strain evidence="1">ZHUSHIDOU_FW_LH</strain>
        <tissue evidence="1">Leaf</tissue>
    </source>
</reference>
<organism evidence="1 2">
    <name type="scientific">Crotalaria pallida</name>
    <name type="common">Smooth rattlebox</name>
    <name type="synonym">Crotalaria striata</name>
    <dbReference type="NCBI Taxonomy" id="3830"/>
    <lineage>
        <taxon>Eukaryota</taxon>
        <taxon>Viridiplantae</taxon>
        <taxon>Streptophyta</taxon>
        <taxon>Embryophyta</taxon>
        <taxon>Tracheophyta</taxon>
        <taxon>Spermatophyta</taxon>
        <taxon>Magnoliopsida</taxon>
        <taxon>eudicotyledons</taxon>
        <taxon>Gunneridae</taxon>
        <taxon>Pentapetalae</taxon>
        <taxon>rosids</taxon>
        <taxon>fabids</taxon>
        <taxon>Fabales</taxon>
        <taxon>Fabaceae</taxon>
        <taxon>Papilionoideae</taxon>
        <taxon>50 kb inversion clade</taxon>
        <taxon>genistoids sensu lato</taxon>
        <taxon>core genistoids</taxon>
        <taxon>Crotalarieae</taxon>
        <taxon>Crotalaria</taxon>
    </lineage>
</organism>
<dbReference type="Proteomes" id="UP001372338">
    <property type="component" value="Unassembled WGS sequence"/>
</dbReference>
<keyword evidence="2" id="KW-1185">Reference proteome</keyword>
<sequence length="74" mass="8099">MHQIKPLSSSSCSPSLAVCSTNKKATLPFSNPINELTSSPLLPFWCSATQIPTYIFFHTVPLTCTAHLSRFPCT</sequence>
<proteinExistence type="predicted"/>
<evidence type="ECO:0000313" key="1">
    <source>
        <dbReference type="EMBL" id="KAK7290878.1"/>
    </source>
</evidence>
<gene>
    <name evidence="1" type="ORF">RIF29_05629</name>
</gene>
<comment type="caution">
    <text evidence="1">The sequence shown here is derived from an EMBL/GenBank/DDBJ whole genome shotgun (WGS) entry which is preliminary data.</text>
</comment>
<dbReference type="EMBL" id="JAYWIO010000001">
    <property type="protein sequence ID" value="KAK7290878.1"/>
    <property type="molecule type" value="Genomic_DNA"/>
</dbReference>
<dbReference type="AlphaFoldDB" id="A0AAN9J3Q9"/>
<evidence type="ECO:0000313" key="2">
    <source>
        <dbReference type="Proteomes" id="UP001372338"/>
    </source>
</evidence>
<name>A0AAN9J3Q9_CROPI</name>